<sequence>MSRESVLYFSGRVPREVLTLGAALQSVDRATFRGMVKVLVSEFEGRDTSDLRKAISRLRQGVKDRQAFDKAFSGLHRLIRSVIARDPVELTSEELMKDLQQLKITEDFSSDICSALYGSRRGEMDKKNEPLRFEGLEKLDYKIDVTVTTDKKGVKRWTPCVLVSLKTTSGEVLSGELRMEDFHRMRHSVAQALKQIDIMENRLEGR</sequence>
<dbReference type="KEGG" id="goe:100901747"/>
<evidence type="ECO:0000259" key="3">
    <source>
        <dbReference type="PROSITE" id="PS51269"/>
    </source>
</evidence>
<dbReference type="GeneID" id="100901747"/>
<accession>A0AAJ7WIR7</accession>
<organism evidence="4 5">
    <name type="scientific">Galendromus occidentalis</name>
    <name type="common">western predatory mite</name>
    <dbReference type="NCBI Taxonomy" id="34638"/>
    <lineage>
        <taxon>Eukaryota</taxon>
        <taxon>Metazoa</taxon>
        <taxon>Ecdysozoa</taxon>
        <taxon>Arthropoda</taxon>
        <taxon>Chelicerata</taxon>
        <taxon>Arachnida</taxon>
        <taxon>Acari</taxon>
        <taxon>Parasitiformes</taxon>
        <taxon>Mesostigmata</taxon>
        <taxon>Gamasina</taxon>
        <taxon>Phytoseioidea</taxon>
        <taxon>Phytoseiidae</taxon>
        <taxon>Typhlodrominae</taxon>
        <taxon>Galendromus</taxon>
    </lineage>
</organism>
<evidence type="ECO:0000313" key="5">
    <source>
        <dbReference type="RefSeq" id="XP_028968475.1"/>
    </source>
</evidence>
<dbReference type="PROSITE" id="PS51269">
    <property type="entry name" value="COMM"/>
    <property type="match status" value="1"/>
</dbReference>
<gene>
    <name evidence="5" type="primary">LOC100901747</name>
</gene>
<evidence type="ECO:0000313" key="4">
    <source>
        <dbReference type="Proteomes" id="UP000694867"/>
    </source>
</evidence>
<evidence type="ECO:0000256" key="2">
    <source>
        <dbReference type="ARBA" id="ARBA00093452"/>
    </source>
</evidence>
<dbReference type="InterPro" id="IPR037357">
    <property type="entry name" value="COMMD5"/>
</dbReference>
<feature type="domain" description="COMM" evidence="3">
    <location>
        <begin position="135"/>
        <end position="200"/>
    </location>
</feature>
<dbReference type="InterPro" id="IPR017920">
    <property type="entry name" value="COMM"/>
</dbReference>
<comment type="similarity">
    <text evidence="2">Belongs to the COMM domain-containing protein 5 family.</text>
</comment>
<keyword evidence="4" id="KW-1185">Reference proteome</keyword>
<dbReference type="Proteomes" id="UP000694867">
    <property type="component" value="Unplaced"/>
</dbReference>
<name>A0AAJ7WIR7_9ACAR</name>
<reference evidence="5" key="1">
    <citation type="submission" date="2025-08" db="UniProtKB">
        <authorList>
            <consortium name="RefSeq"/>
        </authorList>
    </citation>
    <scope>IDENTIFICATION</scope>
</reference>
<proteinExistence type="inferred from homology"/>
<protein>
    <recommendedName>
        <fullName evidence="1">COMM domain-containing protein 5</fullName>
    </recommendedName>
</protein>
<dbReference type="AlphaFoldDB" id="A0AAJ7WIR7"/>
<dbReference type="PANTHER" id="PTHR15666:SF1">
    <property type="entry name" value="COMM DOMAIN-CONTAINING PROTEIN 5"/>
    <property type="match status" value="1"/>
</dbReference>
<dbReference type="GO" id="GO:0005634">
    <property type="term" value="C:nucleus"/>
    <property type="evidence" value="ECO:0007669"/>
    <property type="project" value="TreeGrafter"/>
</dbReference>
<evidence type="ECO:0000256" key="1">
    <source>
        <dbReference type="ARBA" id="ARBA00016556"/>
    </source>
</evidence>
<dbReference type="RefSeq" id="XP_028968475.1">
    <property type="nucleotide sequence ID" value="XM_029112642.1"/>
</dbReference>
<dbReference type="PANTHER" id="PTHR15666">
    <property type="entry name" value="COMM DOMAIN CONTAINING PROTEIN 5"/>
    <property type="match status" value="1"/>
</dbReference>